<dbReference type="Pfam" id="PF00567">
    <property type="entry name" value="TUDOR"/>
    <property type="match status" value="1"/>
</dbReference>
<dbReference type="InterPro" id="IPR002999">
    <property type="entry name" value="Tudor"/>
</dbReference>
<organism evidence="3 4">
    <name type="scientific">Polistes dominula</name>
    <name type="common">European paper wasp</name>
    <name type="synonym">Vespa dominula</name>
    <dbReference type="NCBI Taxonomy" id="743375"/>
    <lineage>
        <taxon>Eukaryota</taxon>
        <taxon>Metazoa</taxon>
        <taxon>Ecdysozoa</taxon>
        <taxon>Arthropoda</taxon>
        <taxon>Hexapoda</taxon>
        <taxon>Insecta</taxon>
        <taxon>Pterygota</taxon>
        <taxon>Neoptera</taxon>
        <taxon>Endopterygota</taxon>
        <taxon>Hymenoptera</taxon>
        <taxon>Apocrita</taxon>
        <taxon>Aculeata</taxon>
        <taxon>Vespoidea</taxon>
        <taxon>Vespidae</taxon>
        <taxon>Polistinae</taxon>
        <taxon>Polistini</taxon>
        <taxon>Polistes</taxon>
    </lineage>
</organism>
<dbReference type="PROSITE" id="PS50084">
    <property type="entry name" value="KH_TYPE_1"/>
    <property type="match status" value="1"/>
</dbReference>
<dbReference type="Gene3D" id="3.30.310.210">
    <property type="match status" value="1"/>
</dbReference>
<keyword evidence="1" id="KW-0694">RNA-binding</keyword>
<proteinExistence type="predicted"/>
<dbReference type="RefSeq" id="XP_015175346.1">
    <property type="nucleotide sequence ID" value="XM_015319860.1"/>
</dbReference>
<evidence type="ECO:0000313" key="4">
    <source>
        <dbReference type="RefSeq" id="XP_015175346.1"/>
    </source>
</evidence>
<feature type="domain" description="Tudor" evidence="2">
    <location>
        <begin position="197"/>
        <end position="254"/>
    </location>
</feature>
<dbReference type="InterPro" id="IPR036612">
    <property type="entry name" value="KH_dom_type_1_sf"/>
</dbReference>
<evidence type="ECO:0000259" key="2">
    <source>
        <dbReference type="PROSITE" id="PS50304"/>
    </source>
</evidence>
<dbReference type="SMART" id="SM00333">
    <property type="entry name" value="TUDOR"/>
    <property type="match status" value="1"/>
</dbReference>
<accession>A0ABM1I559</accession>
<reference evidence="4" key="1">
    <citation type="submission" date="2025-08" db="UniProtKB">
        <authorList>
            <consortium name="RefSeq"/>
        </authorList>
    </citation>
    <scope>IDENTIFICATION</scope>
</reference>
<dbReference type="Gene3D" id="2.30.30.140">
    <property type="match status" value="1"/>
</dbReference>
<keyword evidence="3" id="KW-1185">Reference proteome</keyword>
<dbReference type="SUPFAM" id="SSF63748">
    <property type="entry name" value="Tudor/PWWP/MBT"/>
    <property type="match status" value="1"/>
</dbReference>
<gene>
    <name evidence="4" type="primary">LOC107065824</name>
</gene>
<dbReference type="PANTHER" id="PTHR22948">
    <property type="entry name" value="TUDOR DOMAIN CONTAINING PROTEIN"/>
    <property type="match status" value="1"/>
</dbReference>
<dbReference type="PROSITE" id="PS50304">
    <property type="entry name" value="TUDOR"/>
    <property type="match status" value="1"/>
</dbReference>
<protein>
    <submittedName>
        <fullName evidence="4">Tudor and KH domain-containing protein</fullName>
    </submittedName>
</protein>
<dbReference type="Proteomes" id="UP000694924">
    <property type="component" value="Unplaced"/>
</dbReference>
<dbReference type="CDD" id="cd00105">
    <property type="entry name" value="KH-I"/>
    <property type="match status" value="1"/>
</dbReference>
<dbReference type="SUPFAM" id="SSF54791">
    <property type="entry name" value="Eukaryotic type KH-domain (KH-domain type I)"/>
    <property type="match status" value="1"/>
</dbReference>
<name>A0ABM1I559_POLDO</name>
<dbReference type="Gene3D" id="2.40.50.90">
    <property type="match status" value="1"/>
</dbReference>
<evidence type="ECO:0000313" key="3">
    <source>
        <dbReference type="Proteomes" id="UP000694924"/>
    </source>
</evidence>
<dbReference type="InterPro" id="IPR050621">
    <property type="entry name" value="Tudor_domain_containing"/>
</dbReference>
<dbReference type="InterPro" id="IPR035437">
    <property type="entry name" value="SNase_OB-fold_sf"/>
</dbReference>
<evidence type="ECO:0000256" key="1">
    <source>
        <dbReference type="PROSITE-ProRule" id="PRU00117"/>
    </source>
</evidence>
<sequence>MLTFDQFRRPERQLLITGPAHGVCEADKMVRKAVRDKSNIDIYEMGIDMETVEKFIGKEVDIIRDIQGHTGTSIMIRSEMDSLTGPMARIIIAGTGKEISKALPYVEDKLKFYDESKAIKRFGEPEKKILTPELKLLDLLVIGPEIHVHVTVITIKSPNKFFVQVDSLQNIETEQLKTELNTFYNTPHNLKMLGMHDIYPGHVVAVKHENGNWERCEILEVHEDSCDILFIDIGNEGTAKKSEIYELPQHFLSYIVQAYECTLNNIGELDGGWDKKAIARFKELCVATPPQKVCMHVKNTKIDINPRGFSRRHIYMVDLYNGDLNIGTQLRKEKLAIKENSMTKYFRRIPKIEEARVREKLESFKMYQEMNEDLDEELREQMELEDLESDDDFSKGEHDTLDNVLNLLKDNVATTSKNTHDDDHFD</sequence>
<dbReference type="GeneID" id="107065824"/>
<dbReference type="PANTHER" id="PTHR22948:SF29">
    <property type="entry name" value="FI02030P-RELATED"/>
    <property type="match status" value="1"/>
</dbReference>